<dbReference type="GO" id="GO:0032299">
    <property type="term" value="C:ribonuclease H2 complex"/>
    <property type="evidence" value="ECO:0007669"/>
    <property type="project" value="InterPro"/>
</dbReference>
<dbReference type="EMBL" id="RQTK01002541">
    <property type="protein sequence ID" value="RUS68498.1"/>
    <property type="molecule type" value="Genomic_DNA"/>
</dbReference>
<evidence type="ECO:0000313" key="1">
    <source>
        <dbReference type="EMBL" id="RUS68498.1"/>
    </source>
</evidence>
<comment type="caution">
    <text evidence="1">The sequence shown here is derived from an EMBL/GenBank/DDBJ whole genome shotgun (WGS) entry which is preliminary data.</text>
</comment>
<evidence type="ECO:0000313" key="2">
    <source>
        <dbReference type="Proteomes" id="UP000271974"/>
    </source>
</evidence>
<dbReference type="CDD" id="cd09271">
    <property type="entry name" value="RNase_H2-C"/>
    <property type="match status" value="1"/>
</dbReference>
<dbReference type="Proteomes" id="UP000271974">
    <property type="component" value="Unassembled WGS sequence"/>
</dbReference>
<dbReference type="OrthoDB" id="6222486at2759"/>
<gene>
    <name evidence="1" type="ORF">EGW08_023740</name>
</gene>
<name>A0A3S1AUC7_ELYCH</name>
<dbReference type="PANTHER" id="PTHR47204">
    <property type="entry name" value="OS02G0168900 PROTEIN"/>
    <property type="match status" value="1"/>
</dbReference>
<dbReference type="Gene3D" id="2.40.128.680">
    <property type="match status" value="1"/>
</dbReference>
<dbReference type="AlphaFoldDB" id="A0A3S1AUC7"/>
<dbReference type="InterPro" id="IPR013924">
    <property type="entry name" value="RNase_H2_suC"/>
</dbReference>
<dbReference type="STRING" id="188477.A0A3S1AUC7"/>
<dbReference type="GO" id="GO:0006401">
    <property type="term" value="P:RNA catabolic process"/>
    <property type="evidence" value="ECO:0007669"/>
    <property type="project" value="InterPro"/>
</dbReference>
<keyword evidence="2" id="KW-1185">Reference proteome</keyword>
<reference evidence="1 2" key="1">
    <citation type="submission" date="2019-01" db="EMBL/GenBank/DDBJ databases">
        <title>A draft genome assembly of the solar-powered sea slug Elysia chlorotica.</title>
        <authorList>
            <person name="Cai H."/>
            <person name="Li Q."/>
            <person name="Fang X."/>
            <person name="Li J."/>
            <person name="Curtis N.E."/>
            <person name="Altenburger A."/>
            <person name="Shibata T."/>
            <person name="Feng M."/>
            <person name="Maeda T."/>
            <person name="Schwartz J.A."/>
            <person name="Shigenobu S."/>
            <person name="Lundholm N."/>
            <person name="Nishiyama T."/>
            <person name="Yang H."/>
            <person name="Hasebe M."/>
            <person name="Li S."/>
            <person name="Pierce S.K."/>
            <person name="Wang J."/>
        </authorList>
    </citation>
    <scope>NUCLEOTIDE SEQUENCE [LARGE SCALE GENOMIC DNA]</scope>
    <source>
        <strain evidence="1">EC2010</strain>
        <tissue evidence="1">Whole organism of an adult</tissue>
    </source>
</reference>
<sequence length="145" mass="16196">MATFIDTKSLQSSSALDSCHLMPCKISHDGEAKTSNFFHPSIKEEGELKTGTFRGRPLNGKVLNVPSGYTGVMLTEPHKRATEEEDRVLLASQKFDSFTYWNLDKEPSSDDQIQRALQWIDLSAVLHKPISPENSQDSQESVKGK</sequence>
<proteinExistence type="predicted"/>
<organism evidence="1 2">
    <name type="scientific">Elysia chlorotica</name>
    <name type="common">Eastern emerald elysia</name>
    <name type="synonym">Sea slug</name>
    <dbReference type="NCBI Taxonomy" id="188477"/>
    <lineage>
        <taxon>Eukaryota</taxon>
        <taxon>Metazoa</taxon>
        <taxon>Spiralia</taxon>
        <taxon>Lophotrochozoa</taxon>
        <taxon>Mollusca</taxon>
        <taxon>Gastropoda</taxon>
        <taxon>Heterobranchia</taxon>
        <taxon>Euthyneura</taxon>
        <taxon>Panpulmonata</taxon>
        <taxon>Sacoglossa</taxon>
        <taxon>Placobranchoidea</taxon>
        <taxon>Plakobranchidae</taxon>
        <taxon>Elysia</taxon>
    </lineage>
</organism>
<accession>A0A3S1AUC7</accession>
<dbReference type="PANTHER" id="PTHR47204:SF1">
    <property type="entry name" value="RIBONUCLEASE H2 SUBUNIT C"/>
    <property type="match status" value="1"/>
</dbReference>
<protein>
    <submittedName>
        <fullName evidence="1">Uncharacterized protein</fullName>
    </submittedName>
</protein>
<dbReference type="Pfam" id="PF08615">
    <property type="entry name" value="RNase_H2_suC"/>
    <property type="match status" value="1"/>
</dbReference>